<keyword evidence="4" id="KW-1185">Reference proteome</keyword>
<feature type="compositionally biased region" description="Basic and acidic residues" evidence="2">
    <location>
        <begin position="25"/>
        <end position="34"/>
    </location>
</feature>
<dbReference type="EMBL" id="JAMZMK010010716">
    <property type="protein sequence ID" value="KAI7730598.1"/>
    <property type="molecule type" value="Genomic_DNA"/>
</dbReference>
<dbReference type="PANTHER" id="PTHR33144">
    <property type="entry name" value="OS10G0409366 PROTEIN-RELATED"/>
    <property type="match status" value="1"/>
</dbReference>
<feature type="coiled-coil region" evidence="1">
    <location>
        <begin position="148"/>
        <end position="178"/>
    </location>
</feature>
<accession>A0AAD5BY27</accession>
<reference evidence="3" key="1">
    <citation type="submission" date="2022-06" db="EMBL/GenBank/DDBJ databases">
        <title>Uncovering the hologenomic basis of an extraordinary plant invasion.</title>
        <authorList>
            <person name="Bieker V.C."/>
            <person name="Martin M.D."/>
            <person name="Gilbert T."/>
            <person name="Hodgins K."/>
            <person name="Battlay P."/>
            <person name="Petersen B."/>
            <person name="Wilson J."/>
        </authorList>
    </citation>
    <scope>NUCLEOTIDE SEQUENCE</scope>
    <source>
        <strain evidence="3">AA19_3_7</strain>
        <tissue evidence="3">Leaf</tissue>
    </source>
</reference>
<feature type="region of interest" description="Disordered" evidence="2">
    <location>
        <begin position="1"/>
        <end position="34"/>
    </location>
</feature>
<evidence type="ECO:0000313" key="4">
    <source>
        <dbReference type="Proteomes" id="UP001206925"/>
    </source>
</evidence>
<evidence type="ECO:0000313" key="3">
    <source>
        <dbReference type="EMBL" id="KAI7730598.1"/>
    </source>
</evidence>
<organism evidence="3 4">
    <name type="scientific">Ambrosia artemisiifolia</name>
    <name type="common">Common ragweed</name>
    <dbReference type="NCBI Taxonomy" id="4212"/>
    <lineage>
        <taxon>Eukaryota</taxon>
        <taxon>Viridiplantae</taxon>
        <taxon>Streptophyta</taxon>
        <taxon>Embryophyta</taxon>
        <taxon>Tracheophyta</taxon>
        <taxon>Spermatophyta</taxon>
        <taxon>Magnoliopsida</taxon>
        <taxon>eudicotyledons</taxon>
        <taxon>Gunneridae</taxon>
        <taxon>Pentapetalae</taxon>
        <taxon>asterids</taxon>
        <taxon>campanulids</taxon>
        <taxon>Asterales</taxon>
        <taxon>Asteraceae</taxon>
        <taxon>Asteroideae</taxon>
        <taxon>Heliantheae alliance</taxon>
        <taxon>Heliantheae</taxon>
        <taxon>Ambrosia</taxon>
    </lineage>
</organism>
<dbReference type="PANTHER" id="PTHR33144:SF55">
    <property type="entry name" value="CHROMATIN REMODELER BROMODOMAIN FAMILY"/>
    <property type="match status" value="1"/>
</dbReference>
<keyword evidence="1" id="KW-0175">Coiled coil</keyword>
<dbReference type="Proteomes" id="UP001206925">
    <property type="component" value="Unassembled WGS sequence"/>
</dbReference>
<evidence type="ECO:0000256" key="2">
    <source>
        <dbReference type="SAM" id="MobiDB-lite"/>
    </source>
</evidence>
<comment type="caution">
    <text evidence="3">The sequence shown here is derived from an EMBL/GenBank/DDBJ whole genome shotgun (WGS) entry which is preliminary data.</text>
</comment>
<evidence type="ECO:0000256" key="1">
    <source>
        <dbReference type="SAM" id="Coils"/>
    </source>
</evidence>
<dbReference type="AlphaFoldDB" id="A0AAD5BY27"/>
<name>A0AAD5BY27_AMBAR</name>
<gene>
    <name evidence="3" type="ORF">M8C21_027444</name>
</gene>
<sequence>MGVINAAKSLKSLAGHDKTKKNKRKPIDTSEKDVGVEQDYLKEAAINISKKKQHPRYIAVQSMNRYAYLAPKRVIAPNVSPVLTSSKSHMQKGQVIDTRRPINSSVPESDEGHTRGRSIVAKRKLFAVDNNDDHGERDIRFREQDAVEDDGDKDMDGLENENDELVEEEFEVPQENEEEYEVSQPENEAVRNVRKRMRGPTRMPIVWAQEKGDRIPILVNELGQPIGDKTSKPTHFMGTLSRSGKYYLIYKPWNKVKDIKKQTLLDFIKVHNYKSVC</sequence>
<proteinExistence type="predicted"/>
<protein>
    <submittedName>
        <fullName evidence="3">Uncharacterized protein</fullName>
    </submittedName>
</protein>